<dbReference type="AlphaFoldDB" id="A0AAV4WI57"/>
<evidence type="ECO:0000313" key="2">
    <source>
        <dbReference type="Proteomes" id="UP001054945"/>
    </source>
</evidence>
<sequence>MIPTRHPYQSKSDLCSWSIELFAVYASWCRGIDSRLSFLLLPPAIQQCRNPAEEDKLNQRVLFEEMLPGKRNTEWLYSD</sequence>
<gene>
    <name evidence="1" type="ORF">CEXT_284821</name>
</gene>
<name>A0AAV4WI57_CAEEX</name>
<proteinExistence type="predicted"/>
<organism evidence="1 2">
    <name type="scientific">Caerostris extrusa</name>
    <name type="common">Bark spider</name>
    <name type="synonym">Caerostris bankana</name>
    <dbReference type="NCBI Taxonomy" id="172846"/>
    <lineage>
        <taxon>Eukaryota</taxon>
        <taxon>Metazoa</taxon>
        <taxon>Ecdysozoa</taxon>
        <taxon>Arthropoda</taxon>
        <taxon>Chelicerata</taxon>
        <taxon>Arachnida</taxon>
        <taxon>Araneae</taxon>
        <taxon>Araneomorphae</taxon>
        <taxon>Entelegynae</taxon>
        <taxon>Araneoidea</taxon>
        <taxon>Araneidae</taxon>
        <taxon>Caerostris</taxon>
    </lineage>
</organism>
<reference evidence="1 2" key="1">
    <citation type="submission" date="2021-06" db="EMBL/GenBank/DDBJ databases">
        <title>Caerostris extrusa draft genome.</title>
        <authorList>
            <person name="Kono N."/>
            <person name="Arakawa K."/>
        </authorList>
    </citation>
    <scope>NUCLEOTIDE SEQUENCE [LARGE SCALE GENOMIC DNA]</scope>
</reference>
<dbReference type="EMBL" id="BPLR01016140">
    <property type="protein sequence ID" value="GIY81539.1"/>
    <property type="molecule type" value="Genomic_DNA"/>
</dbReference>
<comment type="caution">
    <text evidence="1">The sequence shown here is derived from an EMBL/GenBank/DDBJ whole genome shotgun (WGS) entry which is preliminary data.</text>
</comment>
<keyword evidence="2" id="KW-1185">Reference proteome</keyword>
<evidence type="ECO:0000313" key="1">
    <source>
        <dbReference type="EMBL" id="GIY81539.1"/>
    </source>
</evidence>
<accession>A0AAV4WI57</accession>
<protein>
    <submittedName>
        <fullName evidence="1">Uncharacterized protein</fullName>
    </submittedName>
</protein>
<dbReference type="Proteomes" id="UP001054945">
    <property type="component" value="Unassembled WGS sequence"/>
</dbReference>